<reference evidence="10 11" key="1">
    <citation type="submission" date="2015-04" db="EMBL/GenBank/DDBJ databases">
        <authorList>
            <person name="Syromyatnikov M.Y."/>
            <person name="Popov V.N."/>
        </authorList>
    </citation>
    <scope>NUCLEOTIDE SEQUENCE [LARGE SCALE GENOMIC DNA]</scope>
</reference>
<feature type="region of interest" description="Disordered" evidence="7">
    <location>
        <begin position="766"/>
        <end position="820"/>
    </location>
</feature>
<dbReference type="PANTHER" id="PTHR10361">
    <property type="entry name" value="SODIUM-BILE ACID COTRANSPORTER"/>
    <property type="match status" value="1"/>
</dbReference>
<feature type="signal peptide" evidence="9">
    <location>
        <begin position="1"/>
        <end position="23"/>
    </location>
</feature>
<feature type="transmembrane region" description="Helical" evidence="8">
    <location>
        <begin position="335"/>
        <end position="354"/>
    </location>
</feature>
<keyword evidence="4" id="KW-0769">Symport</keyword>
<feature type="chain" id="PRO_5012227329" evidence="9">
    <location>
        <begin position="24"/>
        <end position="966"/>
    </location>
</feature>
<evidence type="ECO:0000256" key="4">
    <source>
        <dbReference type="ARBA" id="ARBA00022847"/>
    </source>
</evidence>
<feature type="transmembrane region" description="Helical" evidence="8">
    <location>
        <begin position="206"/>
        <end position="228"/>
    </location>
</feature>
<dbReference type="Gene3D" id="1.20.1530.20">
    <property type="match status" value="1"/>
</dbReference>
<dbReference type="EMBL" id="CVRI01000006">
    <property type="protein sequence ID" value="CRK88032.1"/>
    <property type="molecule type" value="Genomic_DNA"/>
</dbReference>
<dbReference type="STRING" id="568069.A0A1J1HJ05"/>
<accession>A0A1J1HJ05</accession>
<feature type="region of interest" description="Disordered" evidence="7">
    <location>
        <begin position="701"/>
        <end position="753"/>
    </location>
</feature>
<feature type="transmembrane region" description="Helical" evidence="8">
    <location>
        <begin position="235"/>
        <end position="255"/>
    </location>
</feature>
<dbReference type="InterPro" id="IPR002657">
    <property type="entry name" value="BilAc:Na_symport/Acr3"/>
</dbReference>
<evidence type="ECO:0000256" key="8">
    <source>
        <dbReference type="SAM" id="Phobius"/>
    </source>
</evidence>
<feature type="transmembrane region" description="Helical" evidence="8">
    <location>
        <begin position="142"/>
        <end position="166"/>
    </location>
</feature>
<feature type="compositionally biased region" description="Low complexity" evidence="7">
    <location>
        <begin position="701"/>
        <end position="735"/>
    </location>
</feature>
<gene>
    <name evidence="10" type="primary">putative Ileal sodium</name>
    <name evidence="10" type="synonym">bile acid cotransporter</name>
    <name evidence="10" type="ORF">CLUMA_CG001818</name>
</gene>
<feature type="transmembrane region" description="Helical" evidence="8">
    <location>
        <begin position="178"/>
        <end position="200"/>
    </location>
</feature>
<evidence type="ECO:0000256" key="9">
    <source>
        <dbReference type="SAM" id="SignalP"/>
    </source>
</evidence>
<feature type="transmembrane region" description="Helical" evidence="8">
    <location>
        <begin position="312"/>
        <end position="329"/>
    </location>
</feature>
<dbReference type="PANTHER" id="PTHR10361:SF28">
    <property type="entry name" value="P3 PROTEIN-RELATED"/>
    <property type="match status" value="1"/>
</dbReference>
<dbReference type="GO" id="GO:0015293">
    <property type="term" value="F:symporter activity"/>
    <property type="evidence" value="ECO:0007669"/>
    <property type="project" value="UniProtKB-KW"/>
</dbReference>
<feature type="transmembrane region" description="Helical" evidence="8">
    <location>
        <begin position="275"/>
        <end position="292"/>
    </location>
</feature>
<protein>
    <submittedName>
        <fullName evidence="10">CLUMA_CG001818, isoform A</fullName>
    </submittedName>
</protein>
<organism evidence="10 11">
    <name type="scientific">Clunio marinus</name>
    <dbReference type="NCBI Taxonomy" id="568069"/>
    <lineage>
        <taxon>Eukaryota</taxon>
        <taxon>Metazoa</taxon>
        <taxon>Ecdysozoa</taxon>
        <taxon>Arthropoda</taxon>
        <taxon>Hexapoda</taxon>
        <taxon>Insecta</taxon>
        <taxon>Pterygota</taxon>
        <taxon>Neoptera</taxon>
        <taxon>Endopterygota</taxon>
        <taxon>Diptera</taxon>
        <taxon>Nematocera</taxon>
        <taxon>Chironomoidea</taxon>
        <taxon>Chironomidae</taxon>
        <taxon>Clunio</taxon>
    </lineage>
</organism>
<name>A0A1J1HJ05_9DIPT</name>
<dbReference type="AlphaFoldDB" id="A0A1J1HJ05"/>
<evidence type="ECO:0000256" key="2">
    <source>
        <dbReference type="ARBA" id="ARBA00006528"/>
    </source>
</evidence>
<sequence>MKFLTQFYYTFLFTLLKTSTSICAEWTATFEPTHVTVQMETFESIQLTLSGLSDDTIKNINDRDIVRLVTDDGNVARVVYGSINFEEKEDNDGTWQTIFEIEGVFLGSTNIYVEIIKNSEVETSSESIEVVVIRPERLLDTMFSVTIVILLAILFVNFGASINTSVVKEIIKRPIGPAIGSVCQLIFMPLLAFGLGLALFPTQHYLALGLFLVGISPAGGQSNIWALLLDGNVNLSIVMTTISTLLCFGTMPFWLFTLGQTIFDRANLGVPYLRVLIVAASLLVPLGIGLIIQKVFPKVGKFLVRILKPLSLAFLVIIIVFGLATNLYMLELFSWQVVVACTCLPLLGNIIGFTTAKLLRQPTPDAVSISIETGIQNTGLTMFLVMFSFGQPTADITMVIPIGVSIMMPVPLIILVIIHKTRKQCHYYSGWDFMKQNIRDSLLGPQQEIACFIIFALLPVAFTKEAEAEPKNDIDDTPRIKRAGFSLIGGALQSLQKNAFSASASLSSGSSSSSAGASASSSPHQEESHSYHNHEYHVEEPHYEQHHEQQHDTKSFDGWELKQSIVNTLLQAVKAIAGGITTLNGQLIKGSGYLVTQKGKLISQGGDAVSSAGKNIIQNAHLVKPDTSGGHGGGYSSGPSFGHSLGASFSGLSSGLTKSISSLSAGSAGQVASLSTNAIGGLSSGSANAIGGLSKGSSSAVAGLSSGSANSVTSLSSSSSASSSSSSSSSHGHGHSSSDVKPDAYAPIEGPSYTYNIPETNNYGGYPEEVKPVNSLGSYGPPKPTISYHQEQHHQHQEQPQQSYGTPDFTDGGSYKPSSYFEENDVLSSILKNIPHKPVKSVEYSIGHDSGYSSNQFPFPNQHPQIPPFKPLSNYPSHNIPFKNAPQTFSSQYGPPNHISGFSGQPSIKRPIAVNPKAYDIYHTMKLKMTKEKNFVTLPTIEIGDGLEIQKSIGSLWQENDCSRLK</sequence>
<keyword evidence="11" id="KW-1185">Reference proteome</keyword>
<feature type="compositionally biased region" description="Low complexity" evidence="7">
    <location>
        <begin position="511"/>
        <end position="522"/>
    </location>
</feature>
<keyword evidence="9" id="KW-0732">Signal</keyword>
<evidence type="ECO:0000256" key="3">
    <source>
        <dbReference type="ARBA" id="ARBA00022692"/>
    </source>
</evidence>
<dbReference type="OrthoDB" id="203097at2759"/>
<dbReference type="InterPro" id="IPR004710">
    <property type="entry name" value="Bilac:Na_transpt"/>
</dbReference>
<evidence type="ECO:0000256" key="7">
    <source>
        <dbReference type="SAM" id="MobiDB-lite"/>
    </source>
</evidence>
<dbReference type="Pfam" id="PF01758">
    <property type="entry name" value="SBF"/>
    <property type="match status" value="1"/>
</dbReference>
<evidence type="ECO:0000256" key="1">
    <source>
        <dbReference type="ARBA" id="ARBA00004141"/>
    </source>
</evidence>
<dbReference type="Proteomes" id="UP000183832">
    <property type="component" value="Unassembled WGS sequence"/>
</dbReference>
<comment type="similarity">
    <text evidence="2">Belongs to the bile acid:sodium symporter (BASS) (TC 2.A.28) family.</text>
</comment>
<evidence type="ECO:0000313" key="10">
    <source>
        <dbReference type="EMBL" id="CRK88032.1"/>
    </source>
</evidence>
<keyword evidence="3 8" id="KW-0812">Transmembrane</keyword>
<evidence type="ECO:0000313" key="11">
    <source>
        <dbReference type="Proteomes" id="UP000183832"/>
    </source>
</evidence>
<dbReference type="InterPro" id="IPR038770">
    <property type="entry name" value="Na+/solute_symporter_sf"/>
</dbReference>
<comment type="subcellular location">
    <subcellularLocation>
        <location evidence="1">Membrane</location>
        <topology evidence="1">Multi-pass membrane protein</topology>
    </subcellularLocation>
</comment>
<keyword evidence="5 8" id="KW-1133">Transmembrane helix</keyword>
<keyword evidence="4" id="KW-0813">Transport</keyword>
<keyword evidence="6 8" id="KW-0472">Membrane</keyword>
<proteinExistence type="inferred from homology"/>
<dbReference type="GO" id="GO:0016020">
    <property type="term" value="C:membrane"/>
    <property type="evidence" value="ECO:0007669"/>
    <property type="project" value="UniProtKB-SubCell"/>
</dbReference>
<feature type="region of interest" description="Disordered" evidence="7">
    <location>
        <begin position="511"/>
        <end position="532"/>
    </location>
</feature>
<feature type="transmembrane region" description="Helical" evidence="8">
    <location>
        <begin position="396"/>
        <end position="418"/>
    </location>
</feature>
<evidence type="ECO:0000256" key="5">
    <source>
        <dbReference type="ARBA" id="ARBA00022989"/>
    </source>
</evidence>
<evidence type="ECO:0000256" key="6">
    <source>
        <dbReference type="ARBA" id="ARBA00023136"/>
    </source>
</evidence>